<dbReference type="PANTHER" id="PTHR14614">
    <property type="entry name" value="HEPATOCELLULAR CARCINOMA-ASSOCIATED ANTIGEN"/>
    <property type="match status" value="1"/>
</dbReference>
<dbReference type="SUPFAM" id="SSF53335">
    <property type="entry name" value="S-adenosyl-L-methionine-dependent methyltransferases"/>
    <property type="match status" value="1"/>
</dbReference>
<evidence type="ECO:0000313" key="2">
    <source>
        <dbReference type="Proteomes" id="UP000789595"/>
    </source>
</evidence>
<dbReference type="InterPro" id="IPR019410">
    <property type="entry name" value="Methyltransf_16"/>
</dbReference>
<proteinExistence type="predicted"/>
<evidence type="ECO:0008006" key="3">
    <source>
        <dbReference type="Google" id="ProtNLM"/>
    </source>
</evidence>
<dbReference type="AlphaFoldDB" id="A0A8J2SR76"/>
<dbReference type="OrthoDB" id="413520at2759"/>
<evidence type="ECO:0000313" key="1">
    <source>
        <dbReference type="EMBL" id="CAH0378327.1"/>
    </source>
</evidence>
<keyword evidence="2" id="KW-1185">Reference proteome</keyword>
<gene>
    <name evidence="1" type="ORF">PECAL_5P28380</name>
</gene>
<protein>
    <recommendedName>
        <fullName evidence="3">Calmodulin-lysine N-methyltransferase</fullName>
    </recommendedName>
</protein>
<sequence>MAAYEEDLEARVLAALARADAAEASGAAANARAAALQMRLDANAHAAQRLLRVRFRRAPPVAISMRRATPVKWELDVTDDQGTTVPAVDVEVRCRVDGAPHPVTTTRMKERWLCSAPAAAFTDRCRVVAEPWVAGKRAGPLDVLGVAAEVRVVTGSGDDAPTFEAIRDLSFGDIQLEVVEEFGDACGSHLWNAGLVLASYVATLDETKLPDINDGGLFVEVGSGVGAASLALAARGLSGDVTDQGRVLALLERNIERNGAGELIRAVAWDVVRDEVPAWNVLGSWNVLVAADVLYSAEAAASLPGVVAALPDLREIWLAHTHRGAGDRLDATIEALSATFPVAEVVERVRDTRVVVLRRQ</sequence>
<name>A0A8J2SR76_9STRA</name>
<dbReference type="PANTHER" id="PTHR14614:SF132">
    <property type="entry name" value="PROTEIN-LYSINE METHYLTRANSFERASE C42C1.13"/>
    <property type="match status" value="1"/>
</dbReference>
<dbReference type="Proteomes" id="UP000789595">
    <property type="component" value="Unassembled WGS sequence"/>
</dbReference>
<dbReference type="InterPro" id="IPR029063">
    <property type="entry name" value="SAM-dependent_MTases_sf"/>
</dbReference>
<dbReference type="Gene3D" id="3.40.50.150">
    <property type="entry name" value="Vaccinia Virus protein VP39"/>
    <property type="match status" value="1"/>
</dbReference>
<accession>A0A8J2SR76</accession>
<comment type="caution">
    <text evidence="1">The sequence shown here is derived from an EMBL/GenBank/DDBJ whole genome shotgun (WGS) entry which is preliminary data.</text>
</comment>
<organism evidence="1 2">
    <name type="scientific">Pelagomonas calceolata</name>
    <dbReference type="NCBI Taxonomy" id="35677"/>
    <lineage>
        <taxon>Eukaryota</taxon>
        <taxon>Sar</taxon>
        <taxon>Stramenopiles</taxon>
        <taxon>Ochrophyta</taxon>
        <taxon>Pelagophyceae</taxon>
        <taxon>Pelagomonadales</taxon>
        <taxon>Pelagomonadaceae</taxon>
        <taxon>Pelagomonas</taxon>
    </lineage>
</organism>
<dbReference type="EMBL" id="CAKKNE010000005">
    <property type="protein sequence ID" value="CAH0378327.1"/>
    <property type="molecule type" value="Genomic_DNA"/>
</dbReference>
<reference evidence="1" key="1">
    <citation type="submission" date="2021-11" db="EMBL/GenBank/DDBJ databases">
        <authorList>
            <consortium name="Genoscope - CEA"/>
            <person name="William W."/>
        </authorList>
    </citation>
    <scope>NUCLEOTIDE SEQUENCE</scope>
</reference>
<dbReference type="Pfam" id="PF10294">
    <property type="entry name" value="Methyltransf_16"/>
    <property type="match status" value="1"/>
</dbReference>